<dbReference type="PROSITE" id="PS51257">
    <property type="entry name" value="PROKAR_LIPOPROTEIN"/>
    <property type="match status" value="1"/>
</dbReference>
<name>A0ABU1ER97_9FLAO</name>
<evidence type="ECO:0000256" key="7">
    <source>
        <dbReference type="PROSITE-ProRule" id="PRU01373"/>
    </source>
</evidence>
<dbReference type="PANTHER" id="PTHR30582">
    <property type="entry name" value="L,D-TRANSPEPTIDASE"/>
    <property type="match status" value="1"/>
</dbReference>
<organism evidence="9 10">
    <name type="scientific">Christiangramia sediminicola</name>
    <dbReference type="NCBI Taxonomy" id="3073267"/>
    <lineage>
        <taxon>Bacteria</taxon>
        <taxon>Pseudomonadati</taxon>
        <taxon>Bacteroidota</taxon>
        <taxon>Flavobacteriia</taxon>
        <taxon>Flavobacteriales</taxon>
        <taxon>Flavobacteriaceae</taxon>
        <taxon>Christiangramia</taxon>
    </lineage>
</organism>
<dbReference type="InterPro" id="IPR050979">
    <property type="entry name" value="LD-transpeptidase"/>
</dbReference>
<evidence type="ECO:0000256" key="6">
    <source>
        <dbReference type="ARBA" id="ARBA00023316"/>
    </source>
</evidence>
<dbReference type="GO" id="GO:0016740">
    <property type="term" value="F:transferase activity"/>
    <property type="evidence" value="ECO:0007669"/>
    <property type="project" value="UniProtKB-KW"/>
</dbReference>
<dbReference type="InterPro" id="IPR005490">
    <property type="entry name" value="LD_TPept_cat_dom"/>
</dbReference>
<dbReference type="InterPro" id="IPR038063">
    <property type="entry name" value="Transpep_catalytic_dom"/>
</dbReference>
<dbReference type="CDD" id="cd16913">
    <property type="entry name" value="YkuD_like"/>
    <property type="match status" value="1"/>
</dbReference>
<evidence type="ECO:0000313" key="9">
    <source>
        <dbReference type="EMBL" id="MDR5590728.1"/>
    </source>
</evidence>
<feature type="domain" description="L,D-TPase catalytic" evidence="8">
    <location>
        <begin position="129"/>
        <end position="250"/>
    </location>
</feature>
<dbReference type="EMBL" id="JAVJIU010000003">
    <property type="protein sequence ID" value="MDR5590728.1"/>
    <property type="molecule type" value="Genomic_DNA"/>
</dbReference>
<evidence type="ECO:0000313" key="10">
    <source>
        <dbReference type="Proteomes" id="UP001257234"/>
    </source>
</evidence>
<keyword evidence="6 7" id="KW-0961">Cell wall biogenesis/degradation</keyword>
<dbReference type="PROSITE" id="PS52029">
    <property type="entry name" value="LD_TPASE"/>
    <property type="match status" value="1"/>
</dbReference>
<reference evidence="10" key="1">
    <citation type="submission" date="2023-07" db="EMBL/GenBank/DDBJ databases">
        <title>Christiangramia sp. SM2212., a novel bacterium of the family Flavobacteriaceae isolated from the sea sediment.</title>
        <authorList>
            <person name="Wang J."/>
            <person name="Zhang X."/>
        </authorList>
    </citation>
    <scope>NUCLEOTIDE SEQUENCE [LARGE SCALE GENOMIC DNA]</scope>
    <source>
        <strain evidence="10">SM2212</strain>
    </source>
</reference>
<keyword evidence="10" id="KW-1185">Reference proteome</keyword>
<evidence type="ECO:0000256" key="1">
    <source>
        <dbReference type="ARBA" id="ARBA00004752"/>
    </source>
</evidence>
<dbReference type="EC" id="2.-.-.-" evidence="9"/>
<comment type="pathway">
    <text evidence="1 7">Cell wall biogenesis; peptidoglycan biosynthesis.</text>
</comment>
<comment type="similarity">
    <text evidence="2">Belongs to the YkuD family.</text>
</comment>
<accession>A0ABU1ER97</accession>
<evidence type="ECO:0000259" key="8">
    <source>
        <dbReference type="PROSITE" id="PS52029"/>
    </source>
</evidence>
<dbReference type="Gene3D" id="2.40.440.10">
    <property type="entry name" value="L,D-transpeptidase catalytic domain-like"/>
    <property type="match status" value="1"/>
</dbReference>
<dbReference type="PANTHER" id="PTHR30582:SF2">
    <property type="entry name" value="L,D-TRANSPEPTIDASE YCIB-RELATED"/>
    <property type="match status" value="1"/>
</dbReference>
<dbReference type="RefSeq" id="WP_309561604.1">
    <property type="nucleotide sequence ID" value="NZ_JAVJIU010000003.1"/>
</dbReference>
<evidence type="ECO:0000256" key="2">
    <source>
        <dbReference type="ARBA" id="ARBA00005992"/>
    </source>
</evidence>
<protein>
    <submittedName>
        <fullName evidence="9">L,D-transpeptidase</fullName>
        <ecNumber evidence="9">2.-.-.-</ecNumber>
    </submittedName>
</protein>
<feature type="active site" description="Proton donor/acceptor" evidence="7">
    <location>
        <position position="202"/>
    </location>
</feature>
<evidence type="ECO:0000256" key="3">
    <source>
        <dbReference type="ARBA" id="ARBA00022679"/>
    </source>
</evidence>
<keyword evidence="3 9" id="KW-0808">Transferase</keyword>
<dbReference type="Proteomes" id="UP001257234">
    <property type="component" value="Unassembled WGS sequence"/>
</dbReference>
<evidence type="ECO:0000256" key="5">
    <source>
        <dbReference type="ARBA" id="ARBA00022984"/>
    </source>
</evidence>
<comment type="caution">
    <text evidence="9">The sequence shown here is derived from an EMBL/GenBank/DDBJ whole genome shotgun (WGS) entry which is preliminary data.</text>
</comment>
<feature type="active site" description="Nucleophile" evidence="7">
    <location>
        <position position="215"/>
    </location>
</feature>
<gene>
    <name evidence="9" type="ORF">RE431_08750</name>
</gene>
<keyword evidence="5 7" id="KW-0573">Peptidoglycan synthesis</keyword>
<sequence>MKNYNPAPVLFFGIIVMLLFSCQMQPEIETDFQNNVSSAERKPVIKKEAKNYRTQVNYELDTMQSIQEVDSLFALLNEDQTKVLLDLNRIEKNRIKPKMAIIIPDCISHELVEYSPMPQNIHQLKCLPKSMIINQRTQAFGLYENGDLKKWGPISSGKKSTPTPNGLYYSNYKSKMKTSSVNHAWKLPYYFNIMNNEGIGMHQYEMPGHPASHGCVRLKMEDAQFIYDWAQTWTLENNQVARHGTPIMLIGEYDYQSEIPWHLLKENMKADDLTKDEFITLEKYMLAYQEDPLNDKNLKENNLIDQ</sequence>
<evidence type="ECO:0000256" key="4">
    <source>
        <dbReference type="ARBA" id="ARBA00022960"/>
    </source>
</evidence>
<keyword evidence="4 7" id="KW-0133">Cell shape</keyword>
<dbReference type="SUPFAM" id="SSF141523">
    <property type="entry name" value="L,D-transpeptidase catalytic domain-like"/>
    <property type="match status" value="1"/>
</dbReference>
<proteinExistence type="inferred from homology"/>
<dbReference type="Pfam" id="PF03734">
    <property type="entry name" value="YkuD"/>
    <property type="match status" value="1"/>
</dbReference>